<accession>A0A1I1RKZ6</accession>
<organism evidence="1 2">
    <name type="scientific">Paracidovorax konjaci</name>
    <dbReference type="NCBI Taxonomy" id="32040"/>
    <lineage>
        <taxon>Bacteria</taxon>
        <taxon>Pseudomonadati</taxon>
        <taxon>Pseudomonadota</taxon>
        <taxon>Betaproteobacteria</taxon>
        <taxon>Burkholderiales</taxon>
        <taxon>Comamonadaceae</taxon>
        <taxon>Paracidovorax</taxon>
    </lineage>
</organism>
<evidence type="ECO:0000313" key="1">
    <source>
        <dbReference type="EMBL" id="SFD34985.1"/>
    </source>
</evidence>
<name>A0A1I1RKZ6_9BURK</name>
<sequence length="115" mass="12524">MLAPSLSHSAIATGAPVGLTSERPGASARYSQCLSGSRGPRYWPAQTLDAFLLQMAARGHCISAAMMLGDRRYALEQIEHARGLQGETLRALVQELSEYFQDTEPAVAGLHWCHR</sequence>
<gene>
    <name evidence="1" type="ORF">SAMN04489710_101216</name>
</gene>
<dbReference type="EMBL" id="FOMQ01000001">
    <property type="protein sequence ID" value="SFD34985.1"/>
    <property type="molecule type" value="Genomic_DNA"/>
</dbReference>
<dbReference type="AlphaFoldDB" id="A0A1I1RKZ6"/>
<evidence type="ECO:0000313" key="2">
    <source>
        <dbReference type="Proteomes" id="UP000199517"/>
    </source>
</evidence>
<reference evidence="2" key="1">
    <citation type="submission" date="2016-10" db="EMBL/GenBank/DDBJ databases">
        <authorList>
            <person name="Varghese N."/>
            <person name="Submissions S."/>
        </authorList>
    </citation>
    <scope>NUCLEOTIDE SEQUENCE [LARGE SCALE GENOMIC DNA]</scope>
    <source>
        <strain evidence="2">DSM 7481</strain>
    </source>
</reference>
<protein>
    <submittedName>
        <fullName evidence="1">Uncharacterized protein</fullName>
    </submittedName>
</protein>
<proteinExistence type="predicted"/>
<dbReference type="STRING" id="32040.SAMN04489710_101216"/>
<keyword evidence="2" id="KW-1185">Reference proteome</keyword>
<dbReference type="RefSeq" id="WP_245783476.1">
    <property type="nucleotide sequence ID" value="NZ_FOMQ01000001.1"/>
</dbReference>
<dbReference type="Proteomes" id="UP000199517">
    <property type="component" value="Unassembled WGS sequence"/>
</dbReference>